<feature type="region of interest" description="Disordered" evidence="1">
    <location>
        <begin position="101"/>
        <end position="120"/>
    </location>
</feature>
<accession>A0A7M7MES8</accession>
<reference evidence="2" key="1">
    <citation type="submission" date="2021-01" db="UniProtKB">
        <authorList>
            <consortium name="EnsemblMetazoa"/>
        </authorList>
    </citation>
    <scope>IDENTIFICATION</scope>
</reference>
<evidence type="ECO:0000256" key="1">
    <source>
        <dbReference type="SAM" id="MobiDB-lite"/>
    </source>
</evidence>
<dbReference type="InParanoid" id="A0A7M7MES8"/>
<organism evidence="2 3">
    <name type="scientific">Varroa destructor</name>
    <name type="common">Honeybee mite</name>
    <dbReference type="NCBI Taxonomy" id="109461"/>
    <lineage>
        <taxon>Eukaryota</taxon>
        <taxon>Metazoa</taxon>
        <taxon>Ecdysozoa</taxon>
        <taxon>Arthropoda</taxon>
        <taxon>Chelicerata</taxon>
        <taxon>Arachnida</taxon>
        <taxon>Acari</taxon>
        <taxon>Parasitiformes</taxon>
        <taxon>Mesostigmata</taxon>
        <taxon>Gamasina</taxon>
        <taxon>Dermanyssoidea</taxon>
        <taxon>Varroidae</taxon>
        <taxon>Varroa</taxon>
    </lineage>
</organism>
<name>A0A7M7MES8_VARDE</name>
<dbReference type="Proteomes" id="UP000594260">
    <property type="component" value="Unplaced"/>
</dbReference>
<evidence type="ECO:0000313" key="3">
    <source>
        <dbReference type="Proteomes" id="UP000594260"/>
    </source>
</evidence>
<evidence type="ECO:0000313" key="2">
    <source>
        <dbReference type="EnsemblMetazoa" id="XP_022671147"/>
    </source>
</evidence>
<dbReference type="EnsemblMetazoa" id="XM_022815412">
    <property type="protein sequence ID" value="XP_022671147"/>
    <property type="gene ID" value="LOC111254504"/>
</dbReference>
<keyword evidence="3" id="KW-1185">Reference proteome</keyword>
<dbReference type="KEGG" id="vde:111254504"/>
<protein>
    <submittedName>
        <fullName evidence="2">Uncharacterized protein</fullName>
    </submittedName>
</protein>
<dbReference type="RefSeq" id="XP_022671147.1">
    <property type="nucleotide sequence ID" value="XM_022815412.1"/>
</dbReference>
<sequence length="139" mass="15383">MYFVLMRKTVDCRKRPPSPFSRCRRLLVDLNTRFGKGIKCNSSEPFDTITSRSDLAIVCPGGAAVGDAAPGKSTSQEREVRIRLLDVWMLVSLGSVFDSSGTDTRLSNKQQKQTQTGGQGQPYVCPVTNYSYLTISKHC</sequence>
<proteinExistence type="predicted"/>
<dbReference type="AlphaFoldDB" id="A0A7M7MES8"/>
<dbReference type="GeneID" id="111254504"/>